<feature type="transmembrane region" description="Helical" evidence="1">
    <location>
        <begin position="724"/>
        <end position="743"/>
    </location>
</feature>
<proteinExistence type="predicted"/>
<protein>
    <submittedName>
        <fullName evidence="2">Unnamed protein product</fullName>
    </submittedName>
</protein>
<keyword evidence="1" id="KW-0472">Membrane</keyword>
<gene>
    <name evidence="2" type="ORF">Pfra01_000185300</name>
</gene>
<keyword evidence="1" id="KW-1133">Transmembrane helix</keyword>
<keyword evidence="1" id="KW-0812">Transmembrane</keyword>
<dbReference type="AlphaFoldDB" id="A0A9W6WW51"/>
<feature type="transmembrane region" description="Helical" evidence="1">
    <location>
        <begin position="36"/>
        <end position="56"/>
    </location>
</feature>
<dbReference type="Proteomes" id="UP001165121">
    <property type="component" value="Unassembled WGS sequence"/>
</dbReference>
<feature type="transmembrane region" description="Helical" evidence="1">
    <location>
        <begin position="98"/>
        <end position="117"/>
    </location>
</feature>
<dbReference type="OrthoDB" id="164578at2759"/>
<accession>A0A9W6WW51</accession>
<evidence type="ECO:0000313" key="3">
    <source>
        <dbReference type="Proteomes" id="UP001165121"/>
    </source>
</evidence>
<organism evidence="2 3">
    <name type="scientific">Phytophthora fragariaefolia</name>
    <dbReference type="NCBI Taxonomy" id="1490495"/>
    <lineage>
        <taxon>Eukaryota</taxon>
        <taxon>Sar</taxon>
        <taxon>Stramenopiles</taxon>
        <taxon>Oomycota</taxon>
        <taxon>Peronosporomycetes</taxon>
        <taxon>Peronosporales</taxon>
        <taxon>Peronosporaceae</taxon>
        <taxon>Phytophthora</taxon>
    </lineage>
</organism>
<evidence type="ECO:0000313" key="2">
    <source>
        <dbReference type="EMBL" id="GMF19019.1"/>
    </source>
</evidence>
<reference evidence="2" key="1">
    <citation type="submission" date="2023-04" db="EMBL/GenBank/DDBJ databases">
        <title>Phytophthora fragariaefolia NBRC 109709.</title>
        <authorList>
            <person name="Ichikawa N."/>
            <person name="Sato H."/>
            <person name="Tonouchi N."/>
        </authorList>
    </citation>
    <scope>NUCLEOTIDE SEQUENCE</scope>
    <source>
        <strain evidence="2">NBRC 109709</strain>
    </source>
</reference>
<sequence length="837" mass="93048">MPSTAESDTESDQTQVPSGSVKPNYGVIIGVRRARAMTASLVMAGAFIAMVTRLAGDGVRVGSFFSNDVDATEQKHLLDKYNSISGGLTALISKPLDLLLSVLTPVVFLCIATKFSTHHENRRGYIVMLAIGAVGYLINTSFSALNVQVVPGAVYPRITFSDLAVEKVYDSTQALDSDGFVTTTISSRFRENTTSNSILNTILRNLFIDTEEVPTFCNGSDWKESPYKPVFARYGFPTRSWQQHVLSEAPEPTGVLKIPMNSDSNLLSDKNLPMSVPIATNLVIYSIFVSKSILRWWKLDEEQWWFPSVSKPVRLAEYFNLTTHSPRNASFVRNAHKLIVDYFKKAGNASTTDDLANIKFTRVNLSEKIVFDALTIEIPTRKYGERRDNSSRANPFNQSLVDYSASYYMCNPKVCMMPNAEEYKYTANGEQTDRTTIYPRVQALAICLNKWGDEDMVLDFADDNLAHLFQSCKQYSQNSMMVVSIGKRIVGDSLEASEDSFWRTVGQAVNARMVYSLTVGRLSWTSEDLAQSYGAECGNPDGCYGIQFQLEKTQNSSTNDRLFISNGSIPINSINPLCMGGTGGGNNSRYIYEFGTKWKALVSTLEETREAASQTEFVNAQYVLPRNFKAVDPYLASREYTYENKWMFCNKFVDEHLNHIEKNHLYIEDSLQPAYTAGLFFIFQNAVVLTELPPGAALNSEISLAFSGNYQKMYLQASIPSKSVLLSIIGCGIMIIGGIVLLTRGKYCERALLEHGTLTTAAEAVTNQTKFPPLMVRVRLQNCTTGQLILPDALLVEKLVLVDANDKTQLFAVQENSIITVEPVIEPDSADNKCTDA</sequence>
<keyword evidence="3" id="KW-1185">Reference proteome</keyword>
<name>A0A9W6WW51_9STRA</name>
<dbReference type="EMBL" id="BSXT01000145">
    <property type="protein sequence ID" value="GMF19019.1"/>
    <property type="molecule type" value="Genomic_DNA"/>
</dbReference>
<comment type="caution">
    <text evidence="2">The sequence shown here is derived from an EMBL/GenBank/DDBJ whole genome shotgun (WGS) entry which is preliminary data.</text>
</comment>
<feature type="transmembrane region" description="Helical" evidence="1">
    <location>
        <begin position="124"/>
        <end position="145"/>
    </location>
</feature>
<evidence type="ECO:0000256" key="1">
    <source>
        <dbReference type="SAM" id="Phobius"/>
    </source>
</evidence>